<organism evidence="2 3">
    <name type="scientific">Haematococcus lacustris</name>
    <name type="common">Green alga</name>
    <name type="synonym">Haematococcus pluvialis</name>
    <dbReference type="NCBI Taxonomy" id="44745"/>
    <lineage>
        <taxon>Eukaryota</taxon>
        <taxon>Viridiplantae</taxon>
        <taxon>Chlorophyta</taxon>
        <taxon>core chlorophytes</taxon>
        <taxon>Chlorophyceae</taxon>
        <taxon>CS clade</taxon>
        <taxon>Chlamydomonadales</taxon>
        <taxon>Haematococcaceae</taxon>
        <taxon>Haematococcus</taxon>
    </lineage>
</organism>
<proteinExistence type="predicted"/>
<reference evidence="2 3" key="1">
    <citation type="submission" date="2020-02" db="EMBL/GenBank/DDBJ databases">
        <title>Draft genome sequence of Haematococcus lacustris strain NIES-144.</title>
        <authorList>
            <person name="Morimoto D."/>
            <person name="Nakagawa S."/>
            <person name="Yoshida T."/>
            <person name="Sawayama S."/>
        </authorList>
    </citation>
    <scope>NUCLEOTIDE SEQUENCE [LARGE SCALE GENOMIC DNA]</scope>
    <source>
        <strain evidence="2 3">NIES-144</strain>
    </source>
</reference>
<comment type="caution">
    <text evidence="2">The sequence shown here is derived from an EMBL/GenBank/DDBJ whole genome shotgun (WGS) entry which is preliminary data.</text>
</comment>
<dbReference type="Proteomes" id="UP000485058">
    <property type="component" value="Unassembled WGS sequence"/>
</dbReference>
<dbReference type="AlphaFoldDB" id="A0A699ZAS2"/>
<feature type="compositionally biased region" description="Polar residues" evidence="1">
    <location>
        <begin position="13"/>
        <end position="26"/>
    </location>
</feature>
<dbReference type="EMBL" id="BLLF01001311">
    <property type="protein sequence ID" value="GFH18510.1"/>
    <property type="molecule type" value="Genomic_DNA"/>
</dbReference>
<evidence type="ECO:0000313" key="3">
    <source>
        <dbReference type="Proteomes" id="UP000485058"/>
    </source>
</evidence>
<feature type="region of interest" description="Disordered" evidence="1">
    <location>
        <begin position="1"/>
        <end position="26"/>
    </location>
</feature>
<feature type="non-terminal residue" evidence="2">
    <location>
        <position position="1"/>
    </location>
</feature>
<accession>A0A699ZAS2</accession>
<keyword evidence="3" id="KW-1185">Reference proteome</keyword>
<sequence length="26" mass="2772">MESGSADAISQVGRGQQVLTGSNWHR</sequence>
<gene>
    <name evidence="2" type="ORF">HaLaN_15329</name>
</gene>
<evidence type="ECO:0000256" key="1">
    <source>
        <dbReference type="SAM" id="MobiDB-lite"/>
    </source>
</evidence>
<protein>
    <submittedName>
        <fullName evidence="2">Uncharacterized protein</fullName>
    </submittedName>
</protein>
<evidence type="ECO:0000313" key="2">
    <source>
        <dbReference type="EMBL" id="GFH18510.1"/>
    </source>
</evidence>
<name>A0A699ZAS2_HAELA</name>